<protein>
    <submittedName>
        <fullName evidence="1">Uncharacterized protein</fullName>
    </submittedName>
</protein>
<organism evidence="1 2">
    <name type="scientific">Dreissena polymorpha</name>
    <name type="common">Zebra mussel</name>
    <name type="synonym">Mytilus polymorpha</name>
    <dbReference type="NCBI Taxonomy" id="45954"/>
    <lineage>
        <taxon>Eukaryota</taxon>
        <taxon>Metazoa</taxon>
        <taxon>Spiralia</taxon>
        <taxon>Lophotrochozoa</taxon>
        <taxon>Mollusca</taxon>
        <taxon>Bivalvia</taxon>
        <taxon>Autobranchia</taxon>
        <taxon>Heteroconchia</taxon>
        <taxon>Euheterodonta</taxon>
        <taxon>Imparidentia</taxon>
        <taxon>Neoheterodontei</taxon>
        <taxon>Myida</taxon>
        <taxon>Dreissenoidea</taxon>
        <taxon>Dreissenidae</taxon>
        <taxon>Dreissena</taxon>
    </lineage>
</organism>
<name>A0A9D4IYS9_DREPO</name>
<evidence type="ECO:0000313" key="2">
    <source>
        <dbReference type="Proteomes" id="UP000828390"/>
    </source>
</evidence>
<keyword evidence="2" id="KW-1185">Reference proteome</keyword>
<proteinExistence type="predicted"/>
<dbReference type="Proteomes" id="UP000828390">
    <property type="component" value="Unassembled WGS sequence"/>
</dbReference>
<reference evidence="1" key="1">
    <citation type="journal article" date="2019" name="bioRxiv">
        <title>The Genome of the Zebra Mussel, Dreissena polymorpha: A Resource for Invasive Species Research.</title>
        <authorList>
            <person name="McCartney M.A."/>
            <person name="Auch B."/>
            <person name="Kono T."/>
            <person name="Mallez S."/>
            <person name="Zhang Y."/>
            <person name="Obille A."/>
            <person name="Becker A."/>
            <person name="Abrahante J.E."/>
            <person name="Garbe J."/>
            <person name="Badalamenti J.P."/>
            <person name="Herman A."/>
            <person name="Mangelson H."/>
            <person name="Liachko I."/>
            <person name="Sullivan S."/>
            <person name="Sone E.D."/>
            <person name="Koren S."/>
            <person name="Silverstein K.A.T."/>
            <person name="Beckman K.B."/>
            <person name="Gohl D.M."/>
        </authorList>
    </citation>
    <scope>NUCLEOTIDE SEQUENCE</scope>
    <source>
        <strain evidence="1">Duluth1</strain>
        <tissue evidence="1">Whole animal</tissue>
    </source>
</reference>
<dbReference type="EMBL" id="JAIWYP010000007">
    <property type="protein sequence ID" value="KAH3793341.1"/>
    <property type="molecule type" value="Genomic_DNA"/>
</dbReference>
<dbReference type="AlphaFoldDB" id="A0A9D4IYS9"/>
<accession>A0A9D4IYS9</accession>
<sequence>MFSSLHFKTTLSLKELWREVAIASVARTLTCSFQFRAVQQRQLYVKIETPLREVTAQIGILMSPNQSHQFKYVASTNCQTESQYSGISRTRTSLAVVT</sequence>
<evidence type="ECO:0000313" key="1">
    <source>
        <dbReference type="EMBL" id="KAH3793341.1"/>
    </source>
</evidence>
<gene>
    <name evidence="1" type="ORF">DPMN_146849</name>
</gene>
<comment type="caution">
    <text evidence="1">The sequence shown here is derived from an EMBL/GenBank/DDBJ whole genome shotgun (WGS) entry which is preliminary data.</text>
</comment>
<reference evidence="1" key="2">
    <citation type="submission" date="2020-11" db="EMBL/GenBank/DDBJ databases">
        <authorList>
            <person name="McCartney M.A."/>
            <person name="Auch B."/>
            <person name="Kono T."/>
            <person name="Mallez S."/>
            <person name="Becker A."/>
            <person name="Gohl D.M."/>
            <person name="Silverstein K.A.T."/>
            <person name="Koren S."/>
            <person name="Bechman K.B."/>
            <person name="Herman A."/>
            <person name="Abrahante J.E."/>
            <person name="Garbe J."/>
        </authorList>
    </citation>
    <scope>NUCLEOTIDE SEQUENCE</scope>
    <source>
        <strain evidence="1">Duluth1</strain>
        <tissue evidence="1">Whole animal</tissue>
    </source>
</reference>